<dbReference type="GO" id="GO:0000703">
    <property type="term" value="F:oxidized pyrimidine nucleobase lesion DNA N-glycosylase activity"/>
    <property type="evidence" value="ECO:0007669"/>
    <property type="project" value="UniProtKB-UniRule"/>
</dbReference>
<feature type="compositionally biased region" description="Polar residues" evidence="15">
    <location>
        <begin position="7"/>
        <end position="20"/>
    </location>
</feature>
<keyword evidence="4" id="KW-0479">Metal-binding</keyword>
<dbReference type="PANTHER" id="PTHR43286:SF1">
    <property type="entry name" value="ENDONUCLEASE III-LIKE PROTEIN 1"/>
    <property type="match status" value="1"/>
</dbReference>
<keyword evidence="7" id="KW-0809">Transit peptide</keyword>
<comment type="subcellular location">
    <subcellularLocation>
        <location evidence="14">Nucleus</location>
    </subcellularLocation>
    <subcellularLocation>
        <location evidence="14">Mitochondrion</location>
    </subcellularLocation>
</comment>
<evidence type="ECO:0000256" key="10">
    <source>
        <dbReference type="ARBA" id="ARBA00023204"/>
    </source>
</evidence>
<keyword evidence="3" id="KW-0004">4Fe-4S</keyword>
<keyword evidence="11 14" id="KW-0456">Lyase</keyword>
<evidence type="ECO:0000256" key="11">
    <source>
        <dbReference type="ARBA" id="ARBA00023239"/>
    </source>
</evidence>
<comment type="catalytic activity">
    <reaction evidence="13 14">
        <text>2'-deoxyribonucleotide-(2'-deoxyribose 5'-phosphate)-2'-deoxyribonucleotide-DNA = a 3'-end 2'-deoxyribonucleotide-(2,3-dehydro-2,3-deoxyribose 5'-phosphate)-DNA + a 5'-end 5'-phospho-2'-deoxyribonucleoside-DNA + H(+)</text>
        <dbReference type="Rhea" id="RHEA:66592"/>
        <dbReference type="Rhea" id="RHEA-COMP:13180"/>
        <dbReference type="Rhea" id="RHEA-COMP:16897"/>
        <dbReference type="Rhea" id="RHEA-COMP:17067"/>
        <dbReference type="ChEBI" id="CHEBI:15378"/>
        <dbReference type="ChEBI" id="CHEBI:136412"/>
        <dbReference type="ChEBI" id="CHEBI:157695"/>
        <dbReference type="ChEBI" id="CHEBI:167181"/>
        <dbReference type="EC" id="4.2.99.18"/>
    </reaction>
</comment>
<dbReference type="GO" id="GO:0003677">
    <property type="term" value="F:DNA binding"/>
    <property type="evidence" value="ECO:0007669"/>
    <property type="project" value="UniProtKB-UniRule"/>
</dbReference>
<dbReference type="FunFam" id="1.10.340.30:FF:000005">
    <property type="entry name" value="Endonuclease III-like protein 1"/>
    <property type="match status" value="1"/>
</dbReference>
<dbReference type="GO" id="GO:0005634">
    <property type="term" value="C:nucleus"/>
    <property type="evidence" value="ECO:0007669"/>
    <property type="project" value="UniProtKB-SubCell"/>
</dbReference>
<dbReference type="PANTHER" id="PTHR43286">
    <property type="entry name" value="ENDONUCLEASE III-LIKE PROTEIN 1"/>
    <property type="match status" value="1"/>
</dbReference>
<dbReference type="SMART" id="SM00478">
    <property type="entry name" value="ENDO3c"/>
    <property type="match status" value="1"/>
</dbReference>
<evidence type="ECO:0000256" key="5">
    <source>
        <dbReference type="ARBA" id="ARBA00022763"/>
    </source>
</evidence>
<dbReference type="Gene3D" id="1.10.340.30">
    <property type="entry name" value="Hypothetical protein, domain 2"/>
    <property type="match status" value="1"/>
</dbReference>
<dbReference type="Pfam" id="PF00633">
    <property type="entry name" value="HHH"/>
    <property type="match status" value="1"/>
</dbReference>
<evidence type="ECO:0000256" key="12">
    <source>
        <dbReference type="ARBA" id="ARBA00023295"/>
    </source>
</evidence>
<comment type="similarity">
    <text evidence="2 14">Belongs to the Nth/MutY family.</text>
</comment>
<dbReference type="EC" id="4.2.99.18" evidence="14"/>
<keyword evidence="6 14" id="KW-0378">Hydrolase</keyword>
<evidence type="ECO:0000256" key="15">
    <source>
        <dbReference type="SAM" id="MobiDB-lite"/>
    </source>
</evidence>
<dbReference type="GO" id="GO:0005739">
    <property type="term" value="C:mitochondrion"/>
    <property type="evidence" value="ECO:0007669"/>
    <property type="project" value="UniProtKB-SubCell"/>
</dbReference>
<dbReference type="AlphaFoldDB" id="A0A7S1NTP3"/>
<feature type="region of interest" description="Disordered" evidence="15">
    <location>
        <begin position="1"/>
        <end position="49"/>
    </location>
</feature>
<reference evidence="17" key="1">
    <citation type="submission" date="2021-01" db="EMBL/GenBank/DDBJ databases">
        <authorList>
            <person name="Corre E."/>
            <person name="Pelletier E."/>
            <person name="Niang G."/>
            <person name="Scheremetjew M."/>
            <person name="Finn R."/>
            <person name="Kale V."/>
            <person name="Holt S."/>
            <person name="Cochrane G."/>
            <person name="Meng A."/>
            <person name="Brown T."/>
            <person name="Cohen L."/>
        </authorList>
    </citation>
    <scope>NUCLEOTIDE SEQUENCE</scope>
    <source>
        <strain evidence="17">NIES-381</strain>
    </source>
</reference>
<evidence type="ECO:0000259" key="16">
    <source>
        <dbReference type="SMART" id="SM00478"/>
    </source>
</evidence>
<dbReference type="EC" id="3.2.2.-" evidence="14"/>
<dbReference type="GO" id="GO:0140078">
    <property type="term" value="F:class I DNA-(apurinic or apyrimidinic site) endonuclease activity"/>
    <property type="evidence" value="ECO:0007669"/>
    <property type="project" value="UniProtKB-EC"/>
</dbReference>
<evidence type="ECO:0000256" key="6">
    <source>
        <dbReference type="ARBA" id="ARBA00022801"/>
    </source>
</evidence>
<dbReference type="GO" id="GO:0051539">
    <property type="term" value="F:4 iron, 4 sulfur cluster binding"/>
    <property type="evidence" value="ECO:0007669"/>
    <property type="project" value="UniProtKB-KW"/>
</dbReference>
<organism evidence="17">
    <name type="scientific">Eutreptiella gymnastica</name>
    <dbReference type="NCBI Taxonomy" id="73025"/>
    <lineage>
        <taxon>Eukaryota</taxon>
        <taxon>Discoba</taxon>
        <taxon>Euglenozoa</taxon>
        <taxon>Euglenida</taxon>
        <taxon>Spirocuta</taxon>
        <taxon>Euglenophyceae</taxon>
        <taxon>Eutreptiales</taxon>
        <taxon>Eutreptiaceae</taxon>
        <taxon>Eutreptiella</taxon>
    </lineage>
</organism>
<comment type="cofactor">
    <cofactor evidence="1">
        <name>[4Fe-4S] cluster</name>
        <dbReference type="ChEBI" id="CHEBI:49883"/>
    </cofactor>
</comment>
<dbReference type="HAMAP" id="MF_03183">
    <property type="entry name" value="Endonuclease_III_Nth"/>
    <property type="match status" value="1"/>
</dbReference>
<keyword evidence="14" id="KW-0496">Mitochondrion</keyword>
<dbReference type="GO" id="GO:0046872">
    <property type="term" value="F:metal ion binding"/>
    <property type="evidence" value="ECO:0007669"/>
    <property type="project" value="UniProtKB-KW"/>
</dbReference>
<accession>A0A7S1NTP3</accession>
<dbReference type="GO" id="GO:0006285">
    <property type="term" value="P:base-excision repair, AP site formation"/>
    <property type="evidence" value="ECO:0007669"/>
    <property type="project" value="UniProtKB-UniRule"/>
</dbReference>
<name>A0A7S1NTP3_9EUGL</name>
<evidence type="ECO:0000256" key="14">
    <source>
        <dbReference type="HAMAP-Rule" id="MF_03183"/>
    </source>
</evidence>
<evidence type="ECO:0000256" key="13">
    <source>
        <dbReference type="ARBA" id="ARBA00044632"/>
    </source>
</evidence>
<dbReference type="SMART" id="SM00525">
    <property type="entry name" value="FES"/>
    <property type="match status" value="1"/>
</dbReference>
<evidence type="ECO:0000313" key="17">
    <source>
        <dbReference type="EMBL" id="CAD9041938.1"/>
    </source>
</evidence>
<dbReference type="InterPro" id="IPR023170">
    <property type="entry name" value="HhH_base_excis_C"/>
</dbReference>
<dbReference type="InterPro" id="IPR011257">
    <property type="entry name" value="DNA_glycosylase"/>
</dbReference>
<dbReference type="PROSITE" id="PS01155">
    <property type="entry name" value="ENDONUCLEASE_III_2"/>
    <property type="match status" value="1"/>
</dbReference>
<gene>
    <name evidence="14" type="primary">NTH1</name>
    <name evidence="17" type="ORF">EGYM00392_LOCUS53115</name>
</gene>
<protein>
    <recommendedName>
        <fullName evidence="14">Endonuclease III homolog</fullName>
        <ecNumber evidence="14">3.2.2.-</ecNumber>
        <ecNumber evidence="14">4.2.99.18</ecNumber>
    </recommendedName>
    <alternativeName>
        <fullName evidence="14">Bifunctional DNA N-glycosylase/DNA-(apurinic or apyrimidinic site) lyase</fullName>
        <shortName evidence="14">DNA glycosylase/AP lyase</shortName>
    </alternativeName>
</protein>
<dbReference type="CDD" id="cd00056">
    <property type="entry name" value="ENDO3c"/>
    <property type="match status" value="1"/>
</dbReference>
<keyword evidence="12 14" id="KW-0326">Glycosidase</keyword>
<keyword evidence="8" id="KW-0408">Iron</keyword>
<evidence type="ECO:0000256" key="7">
    <source>
        <dbReference type="ARBA" id="ARBA00022946"/>
    </source>
</evidence>
<dbReference type="InterPro" id="IPR000445">
    <property type="entry name" value="HhH_motif"/>
</dbReference>
<dbReference type="InterPro" id="IPR030841">
    <property type="entry name" value="NTH1"/>
</dbReference>
<dbReference type="Pfam" id="PF00730">
    <property type="entry name" value="HhH-GPD"/>
    <property type="match status" value="1"/>
</dbReference>
<evidence type="ECO:0000256" key="4">
    <source>
        <dbReference type="ARBA" id="ARBA00022723"/>
    </source>
</evidence>
<evidence type="ECO:0000256" key="8">
    <source>
        <dbReference type="ARBA" id="ARBA00023004"/>
    </source>
</evidence>
<comment type="caution">
    <text evidence="14">Lacks conserved residue(s) required for the propagation of feature annotation.</text>
</comment>
<evidence type="ECO:0000256" key="3">
    <source>
        <dbReference type="ARBA" id="ARBA00022485"/>
    </source>
</evidence>
<proteinExistence type="inferred from homology"/>
<comment type="function">
    <text evidence="14">Bifunctional DNA N-glycosylase with associated apurinic/apyrimidinic (AP) lyase function that catalyzes the first step in base excision repair (BER), the primary repair pathway for the repair of oxidative DNA damage. The DNA N-glycosylase activity releases the damaged DNA base from DNA by cleaving the N-glycosidic bond, leaving an AP site. The AP lyase activity cleaves the phosphodiester bond 3' to the AP site by a beta-elimination. Primarily recognizes and repairs oxidative base damage of pyrimidines.</text>
</comment>
<keyword evidence="5 14" id="KW-0227">DNA damage</keyword>
<dbReference type="SUPFAM" id="SSF48150">
    <property type="entry name" value="DNA-glycosylase"/>
    <property type="match status" value="1"/>
</dbReference>
<keyword evidence="14" id="KW-0539">Nucleus</keyword>
<dbReference type="InterPro" id="IPR004036">
    <property type="entry name" value="Endonuclease-III-like_CS2"/>
</dbReference>
<dbReference type="GO" id="GO:0006289">
    <property type="term" value="P:nucleotide-excision repair"/>
    <property type="evidence" value="ECO:0007669"/>
    <property type="project" value="TreeGrafter"/>
</dbReference>
<feature type="domain" description="HhH-GPD" evidence="16">
    <location>
        <begin position="119"/>
        <end position="270"/>
    </location>
</feature>
<keyword evidence="9" id="KW-0411">Iron-sulfur</keyword>
<dbReference type="Gene3D" id="1.10.1670.10">
    <property type="entry name" value="Helix-hairpin-Helix base-excision DNA repair enzymes (C-terminal)"/>
    <property type="match status" value="1"/>
</dbReference>
<evidence type="ECO:0000256" key="9">
    <source>
        <dbReference type="ARBA" id="ARBA00023014"/>
    </source>
</evidence>
<sequence length="305" mass="33836">MPPPKKMSSSGQRRASSLNVASDDVLGGRKRSLSPQSKVKSAPIQKKRTHVVIGDTKDALPPASVNKSAPKKFKQVWDLIQEMRKSGDAPVDTMGCERLADERQPPAVCRYQQLVALMLSSQTKDEMTAAAVRRLQKHGLTMPKILRTPDVKLEELLYGVGFHRKKVHYLKETTRILQNEHGGDVPSDMKSLLKLPGVGPKMAHLFIQVGWGRTDGVGVDVHVHRISGRLGWVDAAKCPTPEHTRIALEEWLPYEYWRPINALFVGFGQQICKPVGPLCGQCKANKLCPAAFKTETRSPKKGRAE</sequence>
<dbReference type="InterPro" id="IPR003651">
    <property type="entry name" value="Endonuclease3_FeS-loop_motif"/>
</dbReference>
<dbReference type="InterPro" id="IPR003265">
    <property type="entry name" value="HhH-GPD_domain"/>
</dbReference>
<evidence type="ECO:0000256" key="2">
    <source>
        <dbReference type="ARBA" id="ARBA00008343"/>
    </source>
</evidence>
<dbReference type="EMBL" id="HBGA01145209">
    <property type="protein sequence ID" value="CAD9041938.1"/>
    <property type="molecule type" value="Transcribed_RNA"/>
</dbReference>
<keyword evidence="10 14" id="KW-0234">DNA repair</keyword>
<evidence type="ECO:0000256" key="1">
    <source>
        <dbReference type="ARBA" id="ARBA00001966"/>
    </source>
</evidence>